<dbReference type="PANTHER" id="PTHR31793">
    <property type="entry name" value="4-HYDROXYBENZOYL-COA THIOESTERASE FAMILY MEMBER"/>
    <property type="match status" value="1"/>
</dbReference>
<name>A0A4P9UJ68_METBY</name>
<dbReference type="AlphaFoldDB" id="A0A4P9UJ68"/>
<dbReference type="InterPro" id="IPR029069">
    <property type="entry name" value="HotDog_dom_sf"/>
</dbReference>
<dbReference type="STRING" id="675511.GCA_000341735_02610"/>
<evidence type="ECO:0000313" key="3">
    <source>
        <dbReference type="EMBL" id="QCW81154.1"/>
    </source>
</evidence>
<dbReference type="RefSeq" id="WP_017841112.1">
    <property type="nucleotide sequence ID" value="NZ_CP035467.1"/>
</dbReference>
<evidence type="ECO:0000256" key="1">
    <source>
        <dbReference type="ARBA" id="ARBA00005953"/>
    </source>
</evidence>
<dbReference type="GO" id="GO:0047617">
    <property type="term" value="F:fatty acyl-CoA hydrolase activity"/>
    <property type="evidence" value="ECO:0007669"/>
    <property type="project" value="TreeGrafter"/>
</dbReference>
<accession>A0A4P9UJ68</accession>
<evidence type="ECO:0000256" key="2">
    <source>
        <dbReference type="ARBA" id="ARBA00022801"/>
    </source>
</evidence>
<protein>
    <submittedName>
        <fullName evidence="3">Acyl-CoA thioesterase</fullName>
    </submittedName>
</protein>
<reference evidence="4" key="1">
    <citation type="journal article" date="2019" name="J. Bacteriol.">
        <title>A Mutagenic Screen Identifies a TonB-Dependent Receptor Required for the Lanthanide Metal Switch in the Type I Methanotroph 'Methylotuvimicrobium buryatense' 5GB1C.</title>
        <authorList>
            <person name="Groom J.D."/>
            <person name="Ford S.M."/>
            <person name="Pesesky M.W."/>
            <person name="Lidstrom M.E."/>
        </authorList>
    </citation>
    <scope>NUCLEOTIDE SEQUENCE [LARGE SCALE GENOMIC DNA]</scope>
    <source>
        <strain evidence="4">5GB1C</strain>
    </source>
</reference>
<dbReference type="Gene3D" id="3.10.129.10">
    <property type="entry name" value="Hotdog Thioesterase"/>
    <property type="match status" value="1"/>
</dbReference>
<dbReference type="KEGG" id="mbur:EQU24_01975"/>
<keyword evidence="2" id="KW-0378">Hydrolase</keyword>
<gene>
    <name evidence="3" type="ORF">EQU24_01975</name>
</gene>
<dbReference type="Pfam" id="PF13279">
    <property type="entry name" value="4HBT_2"/>
    <property type="match status" value="1"/>
</dbReference>
<dbReference type="SUPFAM" id="SSF54637">
    <property type="entry name" value="Thioesterase/thiol ester dehydrase-isomerase"/>
    <property type="match status" value="1"/>
</dbReference>
<dbReference type="InterPro" id="IPR050563">
    <property type="entry name" value="4-hydroxybenzoyl-CoA_TE"/>
</dbReference>
<evidence type="ECO:0000313" key="4">
    <source>
        <dbReference type="Proteomes" id="UP000305881"/>
    </source>
</evidence>
<comment type="similarity">
    <text evidence="1">Belongs to the 4-hydroxybenzoyl-CoA thioesterase family.</text>
</comment>
<dbReference type="Proteomes" id="UP000305881">
    <property type="component" value="Chromosome"/>
</dbReference>
<dbReference type="PANTHER" id="PTHR31793:SF27">
    <property type="entry name" value="NOVEL THIOESTERASE SUPERFAMILY DOMAIN AND SAPOSIN A-TYPE DOMAIN CONTAINING PROTEIN (0610012H03RIK)"/>
    <property type="match status" value="1"/>
</dbReference>
<dbReference type="CDD" id="cd00586">
    <property type="entry name" value="4HBT"/>
    <property type="match status" value="1"/>
</dbReference>
<keyword evidence="4" id="KW-1185">Reference proteome</keyword>
<sequence length="142" mass="16593">MLVPKAIVSCEVEIEVPFFDVDLMEIVWHGHYLKYFEIARCALLDKIGYGYMQMRESGYAWPVVDVRVRYAKPAKFRQKIIVHAELTEWENRMKINYLILDKQTGARLTRGYTYQVAVEIATGEMCYESPPVLFEKLGLSDF</sequence>
<dbReference type="OrthoDB" id="9800856at2"/>
<dbReference type="EMBL" id="CP035467">
    <property type="protein sequence ID" value="QCW81154.1"/>
    <property type="molecule type" value="Genomic_DNA"/>
</dbReference>
<proteinExistence type="inferred from homology"/>
<organism evidence="3 4">
    <name type="scientific">Methylotuvimicrobium buryatense</name>
    <name type="common">Methylomicrobium buryatense</name>
    <dbReference type="NCBI Taxonomy" id="95641"/>
    <lineage>
        <taxon>Bacteria</taxon>
        <taxon>Pseudomonadati</taxon>
        <taxon>Pseudomonadota</taxon>
        <taxon>Gammaproteobacteria</taxon>
        <taxon>Methylococcales</taxon>
        <taxon>Methylococcaceae</taxon>
        <taxon>Methylotuvimicrobium</taxon>
    </lineage>
</organism>